<evidence type="ECO:0000313" key="1">
    <source>
        <dbReference type="EMBL" id="GMQ64365.1"/>
    </source>
</evidence>
<keyword evidence="2" id="KW-1185">Reference proteome</keyword>
<name>A0ACB5UND3_9FIRM</name>
<sequence length="92" mass="10848">MKENTKMLLEKMKNGEDGSKYFQYCDHTLYNLKESAEEAKYIKISEEYRIRINKADNIRDIAILGIECIAKMTGDKVFERENMRKLVAFSDE</sequence>
<dbReference type="Proteomes" id="UP001374599">
    <property type="component" value="Unassembled WGS sequence"/>
</dbReference>
<protein>
    <submittedName>
        <fullName evidence="1">Uncharacterized protein</fullName>
    </submittedName>
</protein>
<gene>
    <name evidence="1" type="ORF">AN2V17_36020</name>
</gene>
<evidence type="ECO:0000313" key="2">
    <source>
        <dbReference type="Proteomes" id="UP001374599"/>
    </source>
</evidence>
<organism evidence="1 2">
    <name type="scientific">Vallitalea maricola</name>
    <dbReference type="NCBI Taxonomy" id="3074433"/>
    <lineage>
        <taxon>Bacteria</taxon>
        <taxon>Bacillati</taxon>
        <taxon>Bacillota</taxon>
        <taxon>Clostridia</taxon>
        <taxon>Lachnospirales</taxon>
        <taxon>Vallitaleaceae</taxon>
        <taxon>Vallitalea</taxon>
    </lineage>
</organism>
<proteinExistence type="predicted"/>
<reference evidence="1" key="1">
    <citation type="submission" date="2023-09" db="EMBL/GenBank/DDBJ databases">
        <title>Vallitalea sediminicola and Vallitalea maricola sp. nov., anaerobic bacteria isolated from marine sediment.</title>
        <authorList>
            <person name="Hirano S."/>
            <person name="Maeda A."/>
            <person name="Terahara T."/>
            <person name="Mori K."/>
            <person name="Hamada M."/>
            <person name="Matsumoto R."/>
            <person name="Kobayashi T."/>
        </authorList>
    </citation>
    <scope>NUCLEOTIDE SEQUENCE</scope>
    <source>
        <strain evidence="1">AN17-2</strain>
    </source>
</reference>
<dbReference type="EMBL" id="BTPU01000067">
    <property type="protein sequence ID" value="GMQ64365.1"/>
    <property type="molecule type" value="Genomic_DNA"/>
</dbReference>
<accession>A0ACB5UND3</accession>
<comment type="caution">
    <text evidence="1">The sequence shown here is derived from an EMBL/GenBank/DDBJ whole genome shotgun (WGS) entry which is preliminary data.</text>
</comment>